<evidence type="ECO:0000313" key="2">
    <source>
        <dbReference type="EMBL" id="MPC15725.1"/>
    </source>
</evidence>
<sequence>MEEDGKERKKSNKSVNKEDLFEARLRVGVAAEDTNTSSLASPTTPSVSLPPELVSKPQFVNQSPPHPLTAGPVATETERCGGPAQICPARSVPPAGHACRSPDLPGYCHKQHDLNSPHALRRTPPGGQVGSRGRVIAVLLHLTSLVSLHDLDNLQTLHITRYNNSSIQTNNYIN</sequence>
<reference evidence="2 3" key="1">
    <citation type="submission" date="2019-05" db="EMBL/GenBank/DDBJ databases">
        <title>Another draft genome of Portunus trituberculatus and its Hox gene families provides insights of decapod evolution.</title>
        <authorList>
            <person name="Jeong J.-H."/>
            <person name="Song I."/>
            <person name="Kim S."/>
            <person name="Choi T."/>
            <person name="Kim D."/>
            <person name="Ryu S."/>
            <person name="Kim W."/>
        </authorList>
    </citation>
    <scope>NUCLEOTIDE SEQUENCE [LARGE SCALE GENOMIC DNA]</scope>
    <source>
        <tissue evidence="2">Muscle</tissue>
    </source>
</reference>
<name>A0A5B7D332_PORTR</name>
<feature type="region of interest" description="Disordered" evidence="1">
    <location>
        <begin position="1"/>
        <end position="77"/>
    </location>
</feature>
<gene>
    <name evidence="2" type="ORF">E2C01_008526</name>
</gene>
<dbReference type="EMBL" id="VSRR010000450">
    <property type="protein sequence ID" value="MPC15725.1"/>
    <property type="molecule type" value="Genomic_DNA"/>
</dbReference>
<feature type="compositionally biased region" description="Basic and acidic residues" evidence="1">
    <location>
        <begin position="15"/>
        <end position="25"/>
    </location>
</feature>
<evidence type="ECO:0000256" key="1">
    <source>
        <dbReference type="SAM" id="MobiDB-lite"/>
    </source>
</evidence>
<evidence type="ECO:0000313" key="3">
    <source>
        <dbReference type="Proteomes" id="UP000324222"/>
    </source>
</evidence>
<comment type="caution">
    <text evidence="2">The sequence shown here is derived from an EMBL/GenBank/DDBJ whole genome shotgun (WGS) entry which is preliminary data.</text>
</comment>
<protein>
    <submittedName>
        <fullName evidence="2">Uncharacterized protein</fullName>
    </submittedName>
</protein>
<feature type="compositionally biased region" description="Polar residues" evidence="1">
    <location>
        <begin position="33"/>
        <end position="47"/>
    </location>
</feature>
<accession>A0A5B7D332</accession>
<dbReference type="Proteomes" id="UP000324222">
    <property type="component" value="Unassembled WGS sequence"/>
</dbReference>
<dbReference type="AlphaFoldDB" id="A0A5B7D332"/>
<keyword evidence="3" id="KW-1185">Reference proteome</keyword>
<proteinExistence type="predicted"/>
<dbReference type="OrthoDB" id="75724at2759"/>
<organism evidence="2 3">
    <name type="scientific">Portunus trituberculatus</name>
    <name type="common">Swimming crab</name>
    <name type="synonym">Neptunus trituberculatus</name>
    <dbReference type="NCBI Taxonomy" id="210409"/>
    <lineage>
        <taxon>Eukaryota</taxon>
        <taxon>Metazoa</taxon>
        <taxon>Ecdysozoa</taxon>
        <taxon>Arthropoda</taxon>
        <taxon>Crustacea</taxon>
        <taxon>Multicrustacea</taxon>
        <taxon>Malacostraca</taxon>
        <taxon>Eumalacostraca</taxon>
        <taxon>Eucarida</taxon>
        <taxon>Decapoda</taxon>
        <taxon>Pleocyemata</taxon>
        <taxon>Brachyura</taxon>
        <taxon>Eubrachyura</taxon>
        <taxon>Portunoidea</taxon>
        <taxon>Portunidae</taxon>
        <taxon>Portuninae</taxon>
        <taxon>Portunus</taxon>
    </lineage>
</organism>